<comment type="caution">
    <text evidence="2">The sequence shown here is derived from an EMBL/GenBank/DDBJ whole genome shotgun (WGS) entry which is preliminary data.</text>
</comment>
<evidence type="ECO:0000256" key="1">
    <source>
        <dbReference type="SAM" id="Phobius"/>
    </source>
</evidence>
<reference evidence="3" key="1">
    <citation type="journal article" date="2019" name="Int. J. Syst. Evol. Microbiol.">
        <title>The Global Catalogue of Microorganisms (GCM) 10K type strain sequencing project: providing services to taxonomists for standard genome sequencing and annotation.</title>
        <authorList>
            <consortium name="The Broad Institute Genomics Platform"/>
            <consortium name="The Broad Institute Genome Sequencing Center for Infectious Disease"/>
            <person name="Wu L."/>
            <person name="Ma J."/>
        </authorList>
    </citation>
    <scope>NUCLEOTIDE SEQUENCE [LARGE SCALE GENOMIC DNA]</scope>
    <source>
        <strain evidence="3">CCUG 59778</strain>
    </source>
</reference>
<accession>A0ABW0EMC6</accession>
<dbReference type="RefSeq" id="WP_378248335.1">
    <property type="nucleotide sequence ID" value="NZ_JBHSKF010000006.1"/>
</dbReference>
<evidence type="ECO:0000313" key="3">
    <source>
        <dbReference type="Proteomes" id="UP001596157"/>
    </source>
</evidence>
<gene>
    <name evidence="2" type="ORF">ACFPM7_15620</name>
</gene>
<dbReference type="Proteomes" id="UP001596157">
    <property type="component" value="Unassembled WGS sequence"/>
</dbReference>
<evidence type="ECO:0000313" key="2">
    <source>
        <dbReference type="EMBL" id="MFC5288489.1"/>
    </source>
</evidence>
<keyword evidence="1" id="KW-1133">Transmembrane helix</keyword>
<protein>
    <submittedName>
        <fullName evidence="2">Uncharacterized protein</fullName>
    </submittedName>
</protein>
<dbReference type="EMBL" id="JBHSKF010000006">
    <property type="protein sequence ID" value="MFC5288489.1"/>
    <property type="molecule type" value="Genomic_DNA"/>
</dbReference>
<sequence length="53" mass="5857">MPDRAVPTPAADEDELFPRPVRPRVFALLWVLLLVLSTVLAIVVVLYVSANGR</sequence>
<feature type="transmembrane region" description="Helical" evidence="1">
    <location>
        <begin position="25"/>
        <end position="48"/>
    </location>
</feature>
<name>A0ABW0EMC6_9PSEU</name>
<keyword evidence="1" id="KW-0472">Membrane</keyword>
<keyword evidence="1" id="KW-0812">Transmembrane</keyword>
<proteinExistence type="predicted"/>
<keyword evidence="3" id="KW-1185">Reference proteome</keyword>
<organism evidence="2 3">
    <name type="scientific">Actinokineospora guangxiensis</name>
    <dbReference type="NCBI Taxonomy" id="1490288"/>
    <lineage>
        <taxon>Bacteria</taxon>
        <taxon>Bacillati</taxon>
        <taxon>Actinomycetota</taxon>
        <taxon>Actinomycetes</taxon>
        <taxon>Pseudonocardiales</taxon>
        <taxon>Pseudonocardiaceae</taxon>
        <taxon>Actinokineospora</taxon>
    </lineage>
</organism>